<organism evidence="1 2">
    <name type="scientific">Candidatus Daviesbacteria bacterium GW2011_GWA1_36_8</name>
    <dbReference type="NCBI Taxonomy" id="1618417"/>
    <lineage>
        <taxon>Bacteria</taxon>
        <taxon>Candidatus Daviesiibacteriota</taxon>
    </lineage>
</organism>
<name>A0A0G0F6I0_9BACT</name>
<accession>A0A0G0F6I0</accession>
<evidence type="ECO:0000313" key="2">
    <source>
        <dbReference type="Proteomes" id="UP000034448"/>
    </source>
</evidence>
<evidence type="ECO:0000313" key="1">
    <source>
        <dbReference type="EMBL" id="KKQ14808.1"/>
    </source>
</evidence>
<reference evidence="1 2" key="1">
    <citation type="journal article" date="2015" name="Nature">
        <title>rRNA introns, odd ribosomes, and small enigmatic genomes across a large radiation of phyla.</title>
        <authorList>
            <person name="Brown C.T."/>
            <person name="Hug L.A."/>
            <person name="Thomas B.C."/>
            <person name="Sharon I."/>
            <person name="Castelle C.J."/>
            <person name="Singh A."/>
            <person name="Wilkins M.J."/>
            <person name="Williams K.H."/>
            <person name="Banfield J.F."/>
        </authorList>
    </citation>
    <scope>NUCLEOTIDE SEQUENCE [LARGE SCALE GENOMIC DNA]</scope>
</reference>
<evidence type="ECO:0008006" key="3">
    <source>
        <dbReference type="Google" id="ProtNLM"/>
    </source>
</evidence>
<proteinExistence type="predicted"/>
<dbReference type="EMBL" id="LBSJ01000029">
    <property type="protein sequence ID" value="KKQ14808.1"/>
    <property type="molecule type" value="Genomic_DNA"/>
</dbReference>
<sequence length="209" mass="23999">MFGIFNKKNETKGEIGYFGLQDWWLSAFTQDERNHIEEVFHPMGSEPSSKPLTQGDISYTSQTAAGLLQALAGWFNNPRDREIAKKIIQKAEELAPVGGNILDQHFTLSEKMVIYYRERETSPEAMETAITTCREQIALAPQAIKAFLKEYPQQPLPAHAGYRQLRIILEKQGKYDEAIELCLQAKQQGWTDDWDKQLETLNKKKEKVH</sequence>
<protein>
    <recommendedName>
        <fullName evidence="3">Tetratricopeptide repeat protein</fullName>
    </recommendedName>
</protein>
<dbReference type="AlphaFoldDB" id="A0A0G0F6I0"/>
<dbReference type="Gene3D" id="1.25.40.10">
    <property type="entry name" value="Tetratricopeptide repeat domain"/>
    <property type="match status" value="1"/>
</dbReference>
<dbReference type="InterPro" id="IPR011990">
    <property type="entry name" value="TPR-like_helical_dom_sf"/>
</dbReference>
<comment type="caution">
    <text evidence="1">The sequence shown here is derived from an EMBL/GenBank/DDBJ whole genome shotgun (WGS) entry which is preliminary data.</text>
</comment>
<gene>
    <name evidence="1" type="ORF">US28_C0029G0033</name>
</gene>
<dbReference type="PATRIC" id="fig|1618417.4.peg.997"/>
<dbReference type="Proteomes" id="UP000034448">
    <property type="component" value="Unassembled WGS sequence"/>
</dbReference>